<name>A0AAE9XUD0_9PROT</name>
<gene>
    <name evidence="9" type="ORF">PH603_14275</name>
</gene>
<evidence type="ECO:0000313" key="9">
    <source>
        <dbReference type="EMBL" id="WCL53703.1"/>
    </source>
</evidence>
<dbReference type="PANTHER" id="PTHR42812:SF12">
    <property type="entry name" value="BETA-XYLOSIDASE-RELATED"/>
    <property type="match status" value="1"/>
</dbReference>
<feature type="site" description="Important for catalytic activity, responsible for pKa modulation of the active site Glu and correct orientation of both the proton donor and substrate" evidence="5">
    <location>
        <position position="166"/>
    </location>
</feature>
<dbReference type="SUPFAM" id="SSF49899">
    <property type="entry name" value="Concanavalin A-like lectins/glucanases"/>
    <property type="match status" value="1"/>
</dbReference>
<dbReference type="InterPro" id="IPR041542">
    <property type="entry name" value="GH43_C2"/>
</dbReference>
<organism evidence="9 10">
    <name type="scientific">Gimibacter soli</name>
    <dbReference type="NCBI Taxonomy" id="3024400"/>
    <lineage>
        <taxon>Bacteria</taxon>
        <taxon>Pseudomonadati</taxon>
        <taxon>Pseudomonadota</taxon>
        <taxon>Alphaproteobacteria</taxon>
        <taxon>Kordiimonadales</taxon>
        <taxon>Temperatibacteraceae</taxon>
        <taxon>Gimibacter</taxon>
    </lineage>
</organism>
<dbReference type="Gene3D" id="2.115.10.20">
    <property type="entry name" value="Glycosyl hydrolase domain, family 43"/>
    <property type="match status" value="1"/>
</dbReference>
<evidence type="ECO:0000256" key="7">
    <source>
        <dbReference type="SAM" id="SignalP"/>
    </source>
</evidence>
<keyword evidence="10" id="KW-1185">Reference proteome</keyword>
<evidence type="ECO:0000256" key="5">
    <source>
        <dbReference type="PIRSR" id="PIRSR606710-2"/>
    </source>
</evidence>
<dbReference type="GO" id="GO:0005975">
    <property type="term" value="P:carbohydrate metabolic process"/>
    <property type="evidence" value="ECO:0007669"/>
    <property type="project" value="InterPro"/>
</dbReference>
<dbReference type="InterPro" id="IPR023296">
    <property type="entry name" value="Glyco_hydro_beta-prop_sf"/>
</dbReference>
<sequence length="561" mass="61461">MIFKGLLGAALMMATSAASAGDARFDWFDYQGNDTIYRFVKPTESQYLNPILSGFHPDPGIVRGGDGAYYLVTSTFGWFPGLPVYRSTDLVSWSLIGHAIDRPGMLDFSGLGLSRGVFAPTISYRDGTYYIANTCVDCRGNFIVTAKDPAGPWSDPVWLPDVGGIDPSLFFDDDGRVWLMNNDAPEGEPRYEGHRAIWLREIDPKTFQPISDAHVIIDGGVRPEEKPIWIEGPHIYKRDGWYYLSAAEGGTARGHSQVILRSRTVAGPYTPYEGNPILTQRDLSENRPFPVTSVGHADYVQDDAGNWWATFLGVRPYDTEDHYNTGRETYLLPVRWTPDGWPIILKRDAKVPYLDERPSLPKAAPPSLPTNGNFSYREEFDGATLDGHWISLREGHENWAKLEAGSLVLTPQMLPLGSGRNPSFVARRQQHMTASASTAVTFEPGINQSAGIAAFQNDAFFYALAVTLDDTGNRIVELRRRTGEAHAPDGTALASAPLKGDADAPVRLKIEADGGRYSFLYAEGPDAPWQVLVKDADGTILSTAVAGGFVGAVFGLYASGP</sequence>
<dbReference type="InterPro" id="IPR051795">
    <property type="entry name" value="Glycosyl_Hydrlase_43"/>
</dbReference>
<dbReference type="GO" id="GO:0004553">
    <property type="term" value="F:hydrolase activity, hydrolyzing O-glycosyl compounds"/>
    <property type="evidence" value="ECO:0007669"/>
    <property type="project" value="InterPro"/>
</dbReference>
<comment type="similarity">
    <text evidence="1 6">Belongs to the glycosyl hydrolase 43 family.</text>
</comment>
<dbReference type="PANTHER" id="PTHR42812">
    <property type="entry name" value="BETA-XYLOSIDASE"/>
    <property type="match status" value="1"/>
</dbReference>
<keyword evidence="3 6" id="KW-0326">Glycosidase</keyword>
<protein>
    <submittedName>
        <fullName evidence="9">Glycoside hydrolase family 43 protein</fullName>
    </submittedName>
</protein>
<proteinExistence type="inferred from homology"/>
<evidence type="ECO:0000256" key="2">
    <source>
        <dbReference type="ARBA" id="ARBA00022801"/>
    </source>
</evidence>
<dbReference type="Pfam" id="PF17851">
    <property type="entry name" value="GH43_C2"/>
    <property type="match status" value="1"/>
</dbReference>
<evidence type="ECO:0000256" key="4">
    <source>
        <dbReference type="PIRSR" id="PIRSR606710-1"/>
    </source>
</evidence>
<accession>A0AAE9XUD0</accession>
<dbReference type="Proteomes" id="UP001217500">
    <property type="component" value="Chromosome"/>
</dbReference>
<dbReference type="SUPFAM" id="SSF75005">
    <property type="entry name" value="Arabinanase/levansucrase/invertase"/>
    <property type="match status" value="1"/>
</dbReference>
<dbReference type="EMBL" id="CP116805">
    <property type="protein sequence ID" value="WCL53703.1"/>
    <property type="molecule type" value="Genomic_DNA"/>
</dbReference>
<evidence type="ECO:0000313" key="10">
    <source>
        <dbReference type="Proteomes" id="UP001217500"/>
    </source>
</evidence>
<evidence type="ECO:0000256" key="3">
    <source>
        <dbReference type="ARBA" id="ARBA00023295"/>
    </source>
</evidence>
<evidence type="ECO:0000259" key="8">
    <source>
        <dbReference type="Pfam" id="PF17851"/>
    </source>
</evidence>
<dbReference type="RefSeq" id="WP_289503235.1">
    <property type="nucleotide sequence ID" value="NZ_CP116805.1"/>
</dbReference>
<dbReference type="CDD" id="cd18617">
    <property type="entry name" value="GH43_XynB-like"/>
    <property type="match status" value="1"/>
</dbReference>
<feature type="active site" description="Proton acceptor" evidence="4">
    <location>
        <position position="58"/>
    </location>
</feature>
<dbReference type="Gene3D" id="2.60.120.200">
    <property type="match status" value="1"/>
</dbReference>
<feature type="domain" description="Beta-xylosidase C-terminal Concanavalin A-like" evidence="8">
    <location>
        <begin position="377"/>
        <end position="560"/>
    </location>
</feature>
<evidence type="ECO:0000256" key="1">
    <source>
        <dbReference type="ARBA" id="ARBA00009865"/>
    </source>
</evidence>
<dbReference type="KEGG" id="gso:PH603_14275"/>
<keyword evidence="2 6" id="KW-0378">Hydrolase</keyword>
<evidence type="ECO:0000256" key="6">
    <source>
        <dbReference type="RuleBase" id="RU361187"/>
    </source>
</evidence>
<dbReference type="Pfam" id="PF04616">
    <property type="entry name" value="Glyco_hydro_43"/>
    <property type="match status" value="1"/>
</dbReference>
<reference evidence="9" key="1">
    <citation type="submission" date="2023-01" db="EMBL/GenBank/DDBJ databases">
        <title>The genome sequence of Kordiimonadaceae bacterium 6D33.</title>
        <authorList>
            <person name="Liu Y."/>
        </authorList>
    </citation>
    <scope>NUCLEOTIDE SEQUENCE</scope>
    <source>
        <strain evidence="9">6D33</strain>
    </source>
</reference>
<feature type="active site" description="Proton donor" evidence="4">
    <location>
        <position position="231"/>
    </location>
</feature>
<dbReference type="InterPro" id="IPR013320">
    <property type="entry name" value="ConA-like_dom_sf"/>
</dbReference>
<dbReference type="InterPro" id="IPR006710">
    <property type="entry name" value="Glyco_hydro_43"/>
</dbReference>
<dbReference type="AlphaFoldDB" id="A0AAE9XUD0"/>
<feature type="chain" id="PRO_5042049333" evidence="7">
    <location>
        <begin position="21"/>
        <end position="561"/>
    </location>
</feature>
<feature type="signal peptide" evidence="7">
    <location>
        <begin position="1"/>
        <end position="20"/>
    </location>
</feature>
<keyword evidence="7" id="KW-0732">Signal</keyword>